<reference evidence="2 3" key="1">
    <citation type="submission" date="2017-06" db="EMBL/GenBank/DDBJ databases">
        <authorList>
            <person name="Varghese N."/>
            <person name="Submissions S."/>
        </authorList>
    </citation>
    <scope>NUCLEOTIDE SEQUENCE [LARGE SCALE GENOMIC DNA]</scope>
    <source>
        <strain evidence="2 3">DSM 26989</strain>
    </source>
</reference>
<evidence type="ECO:0000256" key="1">
    <source>
        <dbReference type="SAM" id="MobiDB-lite"/>
    </source>
</evidence>
<dbReference type="EMBL" id="FZNZ01000036">
    <property type="protein sequence ID" value="SNS07571.1"/>
    <property type="molecule type" value="Genomic_DNA"/>
</dbReference>
<comment type="caution">
    <text evidence="2">The sequence shown here is derived from an EMBL/GenBank/DDBJ whole genome shotgun (WGS) entry which is preliminary data.</text>
</comment>
<sequence length="50" mass="5692">MRERTPQRITCVSSYIEGAFYFSQSNTEEQNTQGFTETLSQPITQSVTAK</sequence>
<proteinExistence type="predicted"/>
<organism evidence="2 3">
    <name type="scientific">Prevotella jejuni</name>
    <dbReference type="NCBI Taxonomy" id="1177574"/>
    <lineage>
        <taxon>Bacteria</taxon>
        <taxon>Pseudomonadati</taxon>
        <taxon>Bacteroidota</taxon>
        <taxon>Bacteroidia</taxon>
        <taxon>Bacteroidales</taxon>
        <taxon>Prevotellaceae</taxon>
        <taxon>Prevotella</taxon>
    </lineage>
</organism>
<dbReference type="AlphaFoldDB" id="A0AA94LLM5"/>
<name>A0AA94LLM5_9BACT</name>
<accession>A0AA94LLM5</accession>
<gene>
    <name evidence="2" type="ORF">SAMN06265364_13615</name>
</gene>
<keyword evidence="3" id="KW-1185">Reference proteome</keyword>
<evidence type="ECO:0000313" key="3">
    <source>
        <dbReference type="Proteomes" id="UP000198427"/>
    </source>
</evidence>
<dbReference type="Proteomes" id="UP000198427">
    <property type="component" value="Unassembled WGS sequence"/>
</dbReference>
<protein>
    <submittedName>
        <fullName evidence="2">Uncharacterized protein</fullName>
    </submittedName>
</protein>
<dbReference type="RefSeq" id="WP_176414871.1">
    <property type="nucleotide sequence ID" value="NZ_FZNZ01000036.1"/>
</dbReference>
<evidence type="ECO:0000313" key="2">
    <source>
        <dbReference type="EMBL" id="SNS07571.1"/>
    </source>
</evidence>
<feature type="region of interest" description="Disordered" evidence="1">
    <location>
        <begin position="27"/>
        <end position="50"/>
    </location>
</feature>